<dbReference type="InterPro" id="IPR050321">
    <property type="entry name" value="Glycosyltr_2/OpgH_subfam"/>
</dbReference>
<evidence type="ECO:0000256" key="6">
    <source>
        <dbReference type="ARBA" id="ARBA00023136"/>
    </source>
</evidence>
<evidence type="ECO:0000256" key="1">
    <source>
        <dbReference type="ARBA" id="ARBA00004141"/>
    </source>
</evidence>
<dbReference type="NCBIfam" id="NF011305">
    <property type="entry name" value="PRK14716.1-3"/>
    <property type="match status" value="1"/>
</dbReference>
<feature type="transmembrane region" description="Helical" evidence="7">
    <location>
        <begin position="431"/>
        <end position="448"/>
    </location>
</feature>
<feature type="transmembrane region" description="Helical" evidence="7">
    <location>
        <begin position="460"/>
        <end position="478"/>
    </location>
</feature>
<gene>
    <name evidence="9" type="ORF">ACFOOR_13935</name>
</gene>
<keyword evidence="4 7" id="KW-0812">Transmembrane</keyword>
<dbReference type="Gene3D" id="3.90.550.10">
    <property type="entry name" value="Spore Coat Polysaccharide Biosynthesis Protein SpsA, Chain A"/>
    <property type="match status" value="1"/>
</dbReference>
<feature type="transmembrane region" description="Helical" evidence="7">
    <location>
        <begin position="389"/>
        <end position="411"/>
    </location>
</feature>
<dbReference type="Pfam" id="PF13641">
    <property type="entry name" value="Glyco_tranf_2_3"/>
    <property type="match status" value="1"/>
</dbReference>
<keyword evidence="6 7" id="KW-0472">Membrane</keyword>
<feature type="domain" description="Type II secretion system protein GspE N-terminal" evidence="8">
    <location>
        <begin position="580"/>
        <end position="653"/>
    </location>
</feature>
<dbReference type="InterPro" id="IPR007831">
    <property type="entry name" value="T2SS_GspE_N"/>
</dbReference>
<evidence type="ECO:0000256" key="3">
    <source>
        <dbReference type="ARBA" id="ARBA00022679"/>
    </source>
</evidence>
<keyword evidence="5 7" id="KW-1133">Transmembrane helix</keyword>
<evidence type="ECO:0000259" key="8">
    <source>
        <dbReference type="Pfam" id="PF05157"/>
    </source>
</evidence>
<dbReference type="SUPFAM" id="SSF160246">
    <property type="entry name" value="EspE N-terminal domain-like"/>
    <property type="match status" value="2"/>
</dbReference>
<dbReference type="Pfam" id="PF05157">
    <property type="entry name" value="MshEN"/>
    <property type="match status" value="1"/>
</dbReference>
<comment type="subcellular location">
    <subcellularLocation>
        <location evidence="1">Membrane</location>
        <topology evidence="1">Multi-pass membrane protein</topology>
    </subcellularLocation>
</comment>
<dbReference type="InterPro" id="IPR029044">
    <property type="entry name" value="Nucleotide-diphossugar_trans"/>
</dbReference>
<keyword evidence="10" id="KW-1185">Reference proteome</keyword>
<dbReference type="Proteomes" id="UP001595379">
    <property type="component" value="Unassembled WGS sequence"/>
</dbReference>
<dbReference type="Gene3D" id="3.30.300.160">
    <property type="entry name" value="Type II secretion system, protein E, N-terminal domain"/>
    <property type="match status" value="1"/>
</dbReference>
<dbReference type="PANTHER" id="PTHR43867:SF2">
    <property type="entry name" value="CELLULOSE SYNTHASE CATALYTIC SUBUNIT A [UDP-FORMING]"/>
    <property type="match status" value="1"/>
</dbReference>
<name>A0ABV7A0F9_9PROT</name>
<protein>
    <submittedName>
        <fullName evidence="9">Glycosyl transferase family protein</fullName>
    </submittedName>
</protein>
<evidence type="ECO:0000256" key="7">
    <source>
        <dbReference type="SAM" id="Phobius"/>
    </source>
</evidence>
<evidence type="ECO:0000313" key="10">
    <source>
        <dbReference type="Proteomes" id="UP001595379"/>
    </source>
</evidence>
<evidence type="ECO:0000313" key="9">
    <source>
        <dbReference type="EMBL" id="MFC2927206.1"/>
    </source>
</evidence>
<keyword evidence="2" id="KW-0328">Glycosyltransferase</keyword>
<dbReference type="InterPro" id="IPR037257">
    <property type="entry name" value="T2SS_E_N_sf"/>
</dbReference>
<dbReference type="NCBIfam" id="NF012033">
    <property type="entry name" value="PRK15489.1"/>
    <property type="match status" value="1"/>
</dbReference>
<evidence type="ECO:0000256" key="5">
    <source>
        <dbReference type="ARBA" id="ARBA00022989"/>
    </source>
</evidence>
<dbReference type="GO" id="GO:0016740">
    <property type="term" value="F:transferase activity"/>
    <property type="evidence" value="ECO:0007669"/>
    <property type="project" value="UniProtKB-KW"/>
</dbReference>
<dbReference type="SUPFAM" id="SSF53448">
    <property type="entry name" value="Nucleotide-diphospho-sugar transferases"/>
    <property type="match status" value="1"/>
</dbReference>
<accession>A0ABV7A0F9</accession>
<dbReference type="EMBL" id="JBHRSV010000028">
    <property type="protein sequence ID" value="MFC2927206.1"/>
    <property type="molecule type" value="Genomic_DNA"/>
</dbReference>
<feature type="transmembrane region" description="Helical" evidence="7">
    <location>
        <begin position="38"/>
        <end position="59"/>
    </location>
</feature>
<proteinExistence type="predicted"/>
<evidence type="ECO:0000256" key="2">
    <source>
        <dbReference type="ARBA" id="ARBA00022676"/>
    </source>
</evidence>
<sequence>MTAQLISAAAPVLAELGQLGDWLGSDDFRNDAGAAVRLYWAILSGLTAYSAIAIFLSSIDDAFIDLYYWIYRAQRLITRPFRKVPSLKKLHALPQKRFAVMVPAWQESDVIARMLVHTLKTMDYAQYDIFVGTYPNDPDTIAEVDRVARQYPQVIRASVGHAGPTSKADCLNWVIANITKVEEERGQKYDAILMQDSEDVIHPLSFKLVNAYLDRADMLQLPVLSMPRKWTALVACHYMDEFAEWHTKDLPVRASMTGQVPSAGVASAFSRRAIQLLCDERDNQPFNTDSLTEDYDIGQRLYEAGFKSEFVRYRARTAVAERKARLRPGMVTTYKRQLVCTREFFPDKAKFSIRQKSRWMLGISFMGWKQLGWVGPAAHRYFLYRDRKAIWTAPTGMLAYAIVFQWVMYAALVSLVPSTGGLPPLIDPNSWLWTIVQINFIFLVNRVLHRVIFTGAAHGVKYAILAPVRMVIANYIGFMACWRAGRRWAWHLMSGTRLTWDKTAHAYPSMEELQAAGAANAAKARRLGDILLSWGMVGDAELEAVVAEQRRQYRPLGLALLDNALVTEDELATAFSDLTGLPRIDLDPLKTEPALLKRIPQALAARLTAYPYGRENGSIHVAIAEPITEDQRAMLEKAAGKPVKLAFAPLSDVAFGIRFGWNRAELDTDLRADRVLTQMTMLAGEESANVWKHIRRQWTRAGDLLVRRGALSHDQLMAALDRIYTTGERLGDHLRANRIVRPVDIAALDAAQPKTPFGFVHVATRLGYLKDADLAEVAAKQPEILENA</sequence>
<organism evidence="9 10">
    <name type="scientific">Hyphobacterium vulgare</name>
    <dbReference type="NCBI Taxonomy" id="1736751"/>
    <lineage>
        <taxon>Bacteria</taxon>
        <taxon>Pseudomonadati</taxon>
        <taxon>Pseudomonadota</taxon>
        <taxon>Alphaproteobacteria</taxon>
        <taxon>Maricaulales</taxon>
        <taxon>Maricaulaceae</taxon>
        <taxon>Hyphobacterium</taxon>
    </lineage>
</organism>
<comment type="caution">
    <text evidence="9">The sequence shown here is derived from an EMBL/GenBank/DDBJ whole genome shotgun (WGS) entry which is preliminary data.</text>
</comment>
<keyword evidence="3 9" id="KW-0808">Transferase</keyword>
<dbReference type="PANTHER" id="PTHR43867">
    <property type="entry name" value="CELLULOSE SYNTHASE CATALYTIC SUBUNIT A [UDP-FORMING]"/>
    <property type="match status" value="1"/>
</dbReference>
<dbReference type="RefSeq" id="WP_343163192.1">
    <property type="nucleotide sequence ID" value="NZ_JBHRSV010000028.1"/>
</dbReference>
<evidence type="ECO:0000256" key="4">
    <source>
        <dbReference type="ARBA" id="ARBA00022692"/>
    </source>
</evidence>
<reference evidence="10" key="1">
    <citation type="journal article" date="2019" name="Int. J. Syst. Evol. Microbiol.">
        <title>The Global Catalogue of Microorganisms (GCM) 10K type strain sequencing project: providing services to taxonomists for standard genome sequencing and annotation.</title>
        <authorList>
            <consortium name="The Broad Institute Genomics Platform"/>
            <consortium name="The Broad Institute Genome Sequencing Center for Infectious Disease"/>
            <person name="Wu L."/>
            <person name="Ma J."/>
        </authorList>
    </citation>
    <scope>NUCLEOTIDE SEQUENCE [LARGE SCALE GENOMIC DNA]</scope>
    <source>
        <strain evidence="10">KCTC 52487</strain>
    </source>
</reference>